<dbReference type="Gene3D" id="3.40.50.1820">
    <property type="entry name" value="alpha/beta hydrolase"/>
    <property type="match status" value="1"/>
</dbReference>
<dbReference type="EMBL" id="CP036501">
    <property type="protein sequence ID" value="UZP73637.1"/>
    <property type="molecule type" value="Genomic_DNA"/>
</dbReference>
<dbReference type="Pfam" id="PF00326">
    <property type="entry name" value="Peptidase_S9"/>
    <property type="match status" value="1"/>
</dbReference>
<accession>A0ABY6Q339</accession>
<feature type="domain" description="Peptidase S9 prolyl oligopeptidase catalytic" evidence="2">
    <location>
        <begin position="450"/>
        <end position="655"/>
    </location>
</feature>
<evidence type="ECO:0000256" key="1">
    <source>
        <dbReference type="ARBA" id="ARBA00022801"/>
    </source>
</evidence>
<dbReference type="Proteomes" id="UP001317963">
    <property type="component" value="Chromosome"/>
</dbReference>
<name>A0ABY6Q339_9GAMM</name>
<evidence type="ECO:0000259" key="2">
    <source>
        <dbReference type="Pfam" id="PF00326"/>
    </source>
</evidence>
<evidence type="ECO:0000313" key="4">
    <source>
        <dbReference type="Proteomes" id="UP001317963"/>
    </source>
</evidence>
<organism evidence="3 4">
    <name type="scientific">Candidatus Paraluminiphilus aquimaris</name>
    <dbReference type="NCBI Taxonomy" id="2518994"/>
    <lineage>
        <taxon>Bacteria</taxon>
        <taxon>Pseudomonadati</taxon>
        <taxon>Pseudomonadota</taxon>
        <taxon>Gammaproteobacteria</taxon>
        <taxon>Cellvibrionales</taxon>
        <taxon>Halieaceae</taxon>
        <taxon>Candidatus Paraluminiphilus</taxon>
    </lineage>
</organism>
<dbReference type="PANTHER" id="PTHR42776:SF27">
    <property type="entry name" value="DIPEPTIDYL PEPTIDASE FAMILY MEMBER 6"/>
    <property type="match status" value="1"/>
</dbReference>
<keyword evidence="4" id="KW-1185">Reference proteome</keyword>
<reference evidence="3 4" key="1">
    <citation type="submission" date="2019-02" db="EMBL/GenBank/DDBJ databases">
        <title>Halieaceae_genomes.</title>
        <authorList>
            <person name="Li S.-H."/>
        </authorList>
    </citation>
    <scope>NUCLEOTIDE SEQUENCE [LARGE SCALE GENOMIC DNA]</scope>
    <source>
        <strain evidence="3 4">JH123</strain>
    </source>
</reference>
<proteinExistence type="predicted"/>
<dbReference type="SUPFAM" id="SSF69304">
    <property type="entry name" value="Tricorn protease N-terminal domain"/>
    <property type="match status" value="1"/>
</dbReference>
<gene>
    <name evidence="3" type="ORF">E0F26_02310</name>
</gene>
<protein>
    <submittedName>
        <fullName evidence="3">S9 family peptidase</fullName>
    </submittedName>
</protein>
<evidence type="ECO:0000313" key="3">
    <source>
        <dbReference type="EMBL" id="UZP73637.1"/>
    </source>
</evidence>
<dbReference type="PANTHER" id="PTHR42776">
    <property type="entry name" value="SERINE PEPTIDASE S9 FAMILY MEMBER"/>
    <property type="match status" value="1"/>
</dbReference>
<keyword evidence="1" id="KW-0378">Hydrolase</keyword>
<dbReference type="SUPFAM" id="SSF53474">
    <property type="entry name" value="alpha/beta-Hydrolases"/>
    <property type="match status" value="1"/>
</dbReference>
<sequence>MSPIRKRRRSMYRAGGIALLLCLLVTEVTAEPYPLDYWARRSAVTGVSLSPDGSKFALTRILERGGDPIIELYDSDDLSKKPVRIDSSPSEIMPGVSWIDDDVFLFSTRQQVRDIIEGFNQGVYEYQNVKYDSSKKNPLGRIRQDFFSVEEVLPQKKNKIIISSSEDVSDRAGTNTTRFRPRSYWEYDLKTNRRKMLMRGKLSMGRVSFNSDGVATHASGFDFRTRDQTFYWRPKGTTEWREMYRLSDDSFERFIPIVPDPVAENHFLVLAHNGYDTLGLWSFNADTKAFSEVVYRRNDVDVAFPFAHSNRLSNPDEVAGISWCKDKCHREFFDGQEAALHRQLETLIPNADQVRISGRSRDGNTLVVSNSGPQDPGTYYLIRNGRVSKISGAKPYLEHDQLAKVEYVTYKARDGVEINGYVTVPNGEGPFPLVVMPHGGPYVSETVDRFDEWSQLLANNGYMVLQPQYRGSQKYGLDFYKSAFIKGSEAGRAMQDDKDDGALYLVKQGLVDPNRMAMFGWSYGGYAALIAASREDQIYQCVIAGAAVTDPDMQLDYYRYRMEGAQKLEQLTTWDGAISPMKEVPKINVPMLVVHGSNDQRVPPEHFDKYVAELDRAGIDYQKLILEGADHFSNTLFYNHKIALYEKMLDFFKNDCGSMSAGTSLANR</sequence>
<dbReference type="InterPro" id="IPR001375">
    <property type="entry name" value="Peptidase_S9_cat"/>
</dbReference>
<dbReference type="InterPro" id="IPR029058">
    <property type="entry name" value="AB_hydrolase_fold"/>
</dbReference>